<comment type="caution">
    <text evidence="1">The sequence shown here is derived from an EMBL/GenBank/DDBJ whole genome shotgun (WGS) entry which is preliminary data.</text>
</comment>
<dbReference type="EMBL" id="JAXIOK010000008">
    <property type="protein sequence ID" value="KAK4764283.1"/>
    <property type="molecule type" value="Genomic_DNA"/>
</dbReference>
<organism evidence="1 2">
    <name type="scientific">Trapa incisa</name>
    <dbReference type="NCBI Taxonomy" id="236973"/>
    <lineage>
        <taxon>Eukaryota</taxon>
        <taxon>Viridiplantae</taxon>
        <taxon>Streptophyta</taxon>
        <taxon>Embryophyta</taxon>
        <taxon>Tracheophyta</taxon>
        <taxon>Spermatophyta</taxon>
        <taxon>Magnoliopsida</taxon>
        <taxon>eudicotyledons</taxon>
        <taxon>Gunneridae</taxon>
        <taxon>Pentapetalae</taxon>
        <taxon>rosids</taxon>
        <taxon>malvids</taxon>
        <taxon>Myrtales</taxon>
        <taxon>Lythraceae</taxon>
        <taxon>Trapa</taxon>
    </lineage>
</organism>
<dbReference type="AlphaFoldDB" id="A0AAN7QDP6"/>
<evidence type="ECO:0000313" key="2">
    <source>
        <dbReference type="Proteomes" id="UP001345219"/>
    </source>
</evidence>
<proteinExistence type="predicted"/>
<dbReference type="Proteomes" id="UP001345219">
    <property type="component" value="Chromosome 11"/>
</dbReference>
<sequence>MADVVVSSKLPTHLLPSLNRVAYLSSLYLLGDSILETEFGRVKSDRWSAHGIGNGFEVTAVQWIHQNFRFEGADR</sequence>
<protein>
    <submittedName>
        <fullName evidence="1">Uncharacterized protein</fullName>
    </submittedName>
</protein>
<gene>
    <name evidence="1" type="ORF">SAY87_013721</name>
</gene>
<evidence type="ECO:0000313" key="1">
    <source>
        <dbReference type="EMBL" id="KAK4764283.1"/>
    </source>
</evidence>
<reference evidence="1 2" key="1">
    <citation type="journal article" date="2023" name="Hortic Res">
        <title>Pangenome of water caltrop reveals structural variations and asymmetric subgenome divergence after allopolyploidization.</title>
        <authorList>
            <person name="Zhang X."/>
            <person name="Chen Y."/>
            <person name="Wang L."/>
            <person name="Yuan Y."/>
            <person name="Fang M."/>
            <person name="Shi L."/>
            <person name="Lu R."/>
            <person name="Comes H.P."/>
            <person name="Ma Y."/>
            <person name="Chen Y."/>
            <person name="Huang G."/>
            <person name="Zhou Y."/>
            <person name="Zheng Z."/>
            <person name="Qiu Y."/>
        </authorList>
    </citation>
    <scope>NUCLEOTIDE SEQUENCE [LARGE SCALE GENOMIC DNA]</scope>
    <source>
        <tissue evidence="1">Roots</tissue>
    </source>
</reference>
<keyword evidence="2" id="KW-1185">Reference proteome</keyword>
<name>A0AAN7QDP6_9MYRT</name>
<accession>A0AAN7QDP6</accession>